<name>A0A6B8RNA4_9BACL</name>
<organism evidence="1 2">
    <name type="scientific">Paenibacillus psychroresistens</name>
    <dbReference type="NCBI Taxonomy" id="1778678"/>
    <lineage>
        <taxon>Bacteria</taxon>
        <taxon>Bacillati</taxon>
        <taxon>Bacillota</taxon>
        <taxon>Bacilli</taxon>
        <taxon>Bacillales</taxon>
        <taxon>Paenibacillaceae</taxon>
        <taxon>Paenibacillus</taxon>
    </lineage>
</organism>
<accession>A0A6B8RNA4</accession>
<proteinExistence type="predicted"/>
<gene>
    <name evidence="1" type="ORF">EHS13_19195</name>
</gene>
<protein>
    <recommendedName>
        <fullName evidence="3">Helicase XPB/Ssl2 N-terminal domain-containing protein</fullName>
    </recommendedName>
</protein>
<evidence type="ECO:0000313" key="1">
    <source>
        <dbReference type="EMBL" id="QGQ96856.1"/>
    </source>
</evidence>
<dbReference type="Proteomes" id="UP000426246">
    <property type="component" value="Chromosome"/>
</dbReference>
<dbReference type="KEGG" id="ppsc:EHS13_19195"/>
<evidence type="ECO:0008006" key="3">
    <source>
        <dbReference type="Google" id="ProtNLM"/>
    </source>
</evidence>
<keyword evidence="2" id="KW-1185">Reference proteome</keyword>
<dbReference type="OrthoDB" id="2369695at2"/>
<sequence>MNLTDMLSYADIYDLNRIAKNYACECNGNSKNELIQSILVAINQKDTFEQQMNALAIEDIRLLNYLVFNQKGAYSLEDLLARVKQSKFETVEDDKWNPRNVITQFKQRGWLFNGHAQQTKYLFHVPVDLKRKIMDALTVRFKARIYYMTENPNVYRDEQGLLSDDITLFLKFIGQNEVQLSADGYLYKRTLQLINDYFSVSEEAVTKTAWRFGYGRKFKEYPSRFSFIYDYCFFHDLIAEKSDLLVLTASGEAMIAANQRVDMLQMYRFWIKLYKGAIPNIQSLVQWFDRLAKSWVAVSSLGEVLEPLIKPYYYDASESIYNQRMIMMLLHLGIIRLGEDATLGPVLQVSKLGSSLIQGVYVAEEEAIELDSELTSKSLH</sequence>
<reference evidence="2" key="1">
    <citation type="submission" date="2018-11" db="EMBL/GenBank/DDBJ databases">
        <title>Complete genome sequence of Paenibacillus sp. ML311-T8.</title>
        <authorList>
            <person name="Nam Y.-D."/>
            <person name="Kang J."/>
            <person name="Chung W.-H."/>
            <person name="Park Y.S."/>
        </authorList>
    </citation>
    <scope>NUCLEOTIDE SEQUENCE [LARGE SCALE GENOMIC DNA]</scope>
    <source>
        <strain evidence="2">ML311-T8</strain>
    </source>
</reference>
<dbReference type="RefSeq" id="WP_155701946.1">
    <property type="nucleotide sequence ID" value="NZ_CP034235.1"/>
</dbReference>
<evidence type="ECO:0000313" key="2">
    <source>
        <dbReference type="Proteomes" id="UP000426246"/>
    </source>
</evidence>
<dbReference type="EMBL" id="CP034235">
    <property type="protein sequence ID" value="QGQ96856.1"/>
    <property type="molecule type" value="Genomic_DNA"/>
</dbReference>
<dbReference type="AlphaFoldDB" id="A0A6B8RNA4"/>